<evidence type="ECO:0000313" key="3">
    <source>
        <dbReference type="Proteomes" id="UP001283361"/>
    </source>
</evidence>
<gene>
    <name evidence="2" type="ORF">RRG08_005438</name>
</gene>
<feature type="compositionally biased region" description="Basic residues" evidence="1">
    <location>
        <begin position="85"/>
        <end position="97"/>
    </location>
</feature>
<dbReference type="AlphaFoldDB" id="A0AAE0Y1Y3"/>
<feature type="compositionally biased region" description="Basic and acidic residues" evidence="1">
    <location>
        <begin position="74"/>
        <end position="84"/>
    </location>
</feature>
<reference evidence="2" key="1">
    <citation type="journal article" date="2023" name="G3 (Bethesda)">
        <title>A reference genome for the long-term kleptoplast-retaining sea slug Elysia crispata morphotype clarki.</title>
        <authorList>
            <person name="Eastman K.E."/>
            <person name="Pendleton A.L."/>
            <person name="Shaikh M.A."/>
            <person name="Suttiyut T."/>
            <person name="Ogas R."/>
            <person name="Tomko P."/>
            <person name="Gavelis G."/>
            <person name="Widhalm J.R."/>
            <person name="Wisecaver J.H."/>
        </authorList>
    </citation>
    <scope>NUCLEOTIDE SEQUENCE</scope>
    <source>
        <strain evidence="2">ECLA1</strain>
    </source>
</reference>
<sequence>MATTSRSRSWLIRGFRLSAVTCKPVGWETPICTDQALIYPSSSHAIQVDGKLKIFQLWLACSAIIKHFWVAKEKKTTSTKEKKETKKLRRGSRKSRRGNGWQLPHGKPLFFSYIPTNHLDDLRKNCKAA</sequence>
<dbReference type="EMBL" id="JAWDGP010007160">
    <property type="protein sequence ID" value="KAK3729065.1"/>
    <property type="molecule type" value="Genomic_DNA"/>
</dbReference>
<evidence type="ECO:0000313" key="2">
    <source>
        <dbReference type="EMBL" id="KAK3729065.1"/>
    </source>
</evidence>
<keyword evidence="3" id="KW-1185">Reference proteome</keyword>
<accession>A0AAE0Y1Y3</accession>
<comment type="caution">
    <text evidence="2">The sequence shown here is derived from an EMBL/GenBank/DDBJ whole genome shotgun (WGS) entry which is preliminary data.</text>
</comment>
<protein>
    <submittedName>
        <fullName evidence="2">Uncharacterized protein</fullName>
    </submittedName>
</protein>
<organism evidence="2 3">
    <name type="scientific">Elysia crispata</name>
    <name type="common">lettuce slug</name>
    <dbReference type="NCBI Taxonomy" id="231223"/>
    <lineage>
        <taxon>Eukaryota</taxon>
        <taxon>Metazoa</taxon>
        <taxon>Spiralia</taxon>
        <taxon>Lophotrochozoa</taxon>
        <taxon>Mollusca</taxon>
        <taxon>Gastropoda</taxon>
        <taxon>Heterobranchia</taxon>
        <taxon>Euthyneura</taxon>
        <taxon>Panpulmonata</taxon>
        <taxon>Sacoglossa</taxon>
        <taxon>Placobranchoidea</taxon>
        <taxon>Plakobranchidae</taxon>
        <taxon>Elysia</taxon>
    </lineage>
</organism>
<name>A0AAE0Y1Y3_9GAST</name>
<dbReference type="Proteomes" id="UP001283361">
    <property type="component" value="Unassembled WGS sequence"/>
</dbReference>
<proteinExistence type="predicted"/>
<evidence type="ECO:0000256" key="1">
    <source>
        <dbReference type="SAM" id="MobiDB-lite"/>
    </source>
</evidence>
<feature type="region of interest" description="Disordered" evidence="1">
    <location>
        <begin position="74"/>
        <end position="105"/>
    </location>
</feature>